<feature type="transmembrane region" description="Helical" evidence="2">
    <location>
        <begin position="41"/>
        <end position="63"/>
    </location>
</feature>
<proteinExistence type="predicted"/>
<keyword evidence="2" id="KW-0812">Transmembrane</keyword>
<evidence type="ECO:0000313" key="3">
    <source>
        <dbReference type="EMBL" id="CAB4151126.1"/>
    </source>
</evidence>
<keyword evidence="1" id="KW-0175">Coiled coil</keyword>
<name>A0A6J5N1K9_9CAUD</name>
<keyword evidence="2" id="KW-0472">Membrane</keyword>
<sequence>MATAGGKAKLARKVSIPSSDFDIPPLPLGVAVVRKSIGEDIVGWVAACILVGLMLPMLGMLYLDILEAKHEAKVQLEKVEKLRRQIEQQQRKDKEK</sequence>
<gene>
    <name evidence="3" type="ORF">UFOVP588_1</name>
</gene>
<accession>A0A6J5N1K9</accession>
<organism evidence="3">
    <name type="scientific">uncultured Caudovirales phage</name>
    <dbReference type="NCBI Taxonomy" id="2100421"/>
    <lineage>
        <taxon>Viruses</taxon>
        <taxon>Duplodnaviria</taxon>
        <taxon>Heunggongvirae</taxon>
        <taxon>Uroviricota</taxon>
        <taxon>Caudoviricetes</taxon>
        <taxon>Peduoviridae</taxon>
        <taxon>Maltschvirus</taxon>
        <taxon>Maltschvirus maltsch</taxon>
    </lineage>
</organism>
<keyword evidence="2" id="KW-1133">Transmembrane helix</keyword>
<evidence type="ECO:0000256" key="2">
    <source>
        <dbReference type="SAM" id="Phobius"/>
    </source>
</evidence>
<feature type="coiled-coil region" evidence="1">
    <location>
        <begin position="65"/>
        <end position="96"/>
    </location>
</feature>
<dbReference type="EMBL" id="LR796561">
    <property type="protein sequence ID" value="CAB4151126.1"/>
    <property type="molecule type" value="Genomic_DNA"/>
</dbReference>
<evidence type="ECO:0000256" key="1">
    <source>
        <dbReference type="SAM" id="Coils"/>
    </source>
</evidence>
<reference evidence="3" key="1">
    <citation type="submission" date="2020-04" db="EMBL/GenBank/DDBJ databases">
        <authorList>
            <person name="Chiriac C."/>
            <person name="Salcher M."/>
            <person name="Ghai R."/>
            <person name="Kavagutti S V."/>
        </authorList>
    </citation>
    <scope>NUCLEOTIDE SEQUENCE</scope>
</reference>
<protein>
    <submittedName>
        <fullName evidence="3">Uncharacterized protein</fullName>
    </submittedName>
</protein>